<dbReference type="SUPFAM" id="SSF54862">
    <property type="entry name" value="4Fe-4S ferredoxins"/>
    <property type="match status" value="2"/>
</dbReference>
<feature type="domain" description="4Fe-4S ferredoxin-type" evidence="6">
    <location>
        <begin position="318"/>
        <end position="347"/>
    </location>
</feature>
<keyword evidence="8" id="KW-1185">Reference proteome</keyword>
<dbReference type="InterPro" id="IPR050572">
    <property type="entry name" value="Fe-S_Ferredoxin"/>
</dbReference>
<dbReference type="Proteomes" id="UP000308889">
    <property type="component" value="Chromosome"/>
</dbReference>
<dbReference type="InterPro" id="IPR017900">
    <property type="entry name" value="4Fe4S_Fe_S_CS"/>
</dbReference>
<keyword evidence="4" id="KW-0411">Iron-sulfur</keyword>
<feature type="compositionally biased region" description="Basic residues" evidence="5">
    <location>
        <begin position="370"/>
        <end position="382"/>
    </location>
</feature>
<evidence type="ECO:0000259" key="6">
    <source>
        <dbReference type="PROSITE" id="PS51379"/>
    </source>
</evidence>
<dbReference type="PANTHER" id="PTHR43687:SF1">
    <property type="entry name" value="FERREDOXIN III"/>
    <property type="match status" value="1"/>
</dbReference>
<evidence type="ECO:0000256" key="2">
    <source>
        <dbReference type="ARBA" id="ARBA00022723"/>
    </source>
</evidence>
<evidence type="ECO:0000313" key="7">
    <source>
        <dbReference type="EMBL" id="QDA55468.1"/>
    </source>
</evidence>
<keyword evidence="3" id="KW-0408">Iron</keyword>
<feature type="region of interest" description="Disordered" evidence="5">
    <location>
        <begin position="367"/>
        <end position="406"/>
    </location>
</feature>
<dbReference type="InterPro" id="IPR017896">
    <property type="entry name" value="4Fe4S_Fe-S-bd"/>
</dbReference>
<keyword evidence="2" id="KW-0479">Metal-binding</keyword>
<dbReference type="EMBL" id="CP040882">
    <property type="protein sequence ID" value="QDA55468.1"/>
    <property type="molecule type" value="Genomic_DNA"/>
</dbReference>
<dbReference type="PANTHER" id="PTHR43687">
    <property type="entry name" value="ADENYLYLSULFATE REDUCTASE, BETA SUBUNIT"/>
    <property type="match status" value="1"/>
</dbReference>
<evidence type="ECO:0000256" key="4">
    <source>
        <dbReference type="ARBA" id="ARBA00023014"/>
    </source>
</evidence>
<evidence type="ECO:0000256" key="1">
    <source>
        <dbReference type="ARBA" id="ARBA00022485"/>
    </source>
</evidence>
<organism evidence="7 8">
    <name type="scientific">Sutterella faecalis</name>
    <dbReference type="NCBI Taxonomy" id="2584944"/>
    <lineage>
        <taxon>Bacteria</taxon>
        <taxon>Pseudomonadati</taxon>
        <taxon>Pseudomonadota</taxon>
        <taxon>Betaproteobacteria</taxon>
        <taxon>Burkholderiales</taxon>
        <taxon>Sutterellaceae</taxon>
        <taxon>Sutterella</taxon>
    </lineage>
</organism>
<feature type="domain" description="4Fe-4S ferredoxin-type" evidence="6">
    <location>
        <begin position="79"/>
        <end position="108"/>
    </location>
</feature>
<keyword evidence="1" id="KW-0004">4Fe-4S</keyword>
<proteinExistence type="predicted"/>
<dbReference type="Pfam" id="PF12838">
    <property type="entry name" value="Fer4_7"/>
    <property type="match status" value="1"/>
</dbReference>
<accession>A0ABX5VH99</accession>
<gene>
    <name evidence="7" type="ORF">FG381_11300</name>
</gene>
<dbReference type="Pfam" id="PF13237">
    <property type="entry name" value="Fer4_10"/>
    <property type="match status" value="1"/>
</dbReference>
<reference evidence="8" key="1">
    <citation type="submission" date="2019-06" db="EMBL/GenBank/DDBJ databases">
        <authorList>
            <person name="Oh B.S."/>
        </authorList>
    </citation>
    <scope>NUCLEOTIDE SEQUENCE [LARGE SCALE GENOMIC DNA]</scope>
    <source>
        <strain evidence="8">KGMB03119</strain>
    </source>
</reference>
<sequence>MPEATLSGARRSRRKPLRTAGTLQKRFFRTLASVRNLIMNDDAKPLLAARRCLRTRHISSTCTACVDMCPEEALVVKERRLLFAASKCTGCGACTSVCPEDALIAPAFTSEALENAVRREAPQGSILFAAPHAGAAGRKILLPSLLHLSLDWLLLAIALGAKEIRLLYAQGSVDEENLSVITSRIGIVRKICDELHLPVELEAVRGAPKVDAGRRRFFSKLSAALEPQDTSSPQTQEMRSRIAKTLLEEAFVRIPEGRLRLIHALKRLLEKSGKPDSREAAKLFSAPRIDAAKCSGCALCPAVCPTGALQSQGEGGTLRLLLNAGACTGCRLCADICFMNAVTASRRSVARRSLIDASENAFLPKERRPGVRHLGRQARRHDQRAGLSDMSALQTRPAARASAKRL</sequence>
<evidence type="ECO:0000256" key="3">
    <source>
        <dbReference type="ARBA" id="ARBA00023004"/>
    </source>
</evidence>
<feature type="domain" description="4Fe-4S ferredoxin-type" evidence="6">
    <location>
        <begin position="285"/>
        <end position="314"/>
    </location>
</feature>
<dbReference type="PROSITE" id="PS51379">
    <property type="entry name" value="4FE4S_FER_2"/>
    <property type="match status" value="3"/>
</dbReference>
<protein>
    <submittedName>
        <fullName evidence="7">4Fe-4S dicluster domain-containing protein</fullName>
    </submittedName>
</protein>
<dbReference type="PROSITE" id="PS00198">
    <property type="entry name" value="4FE4S_FER_1"/>
    <property type="match status" value="1"/>
</dbReference>
<dbReference type="Gene3D" id="3.30.70.20">
    <property type="match status" value="2"/>
</dbReference>
<evidence type="ECO:0000313" key="8">
    <source>
        <dbReference type="Proteomes" id="UP000308889"/>
    </source>
</evidence>
<name>A0ABX5VH99_9BURK</name>
<evidence type="ECO:0000256" key="5">
    <source>
        <dbReference type="SAM" id="MobiDB-lite"/>
    </source>
</evidence>